<dbReference type="dictyBase" id="DDB_G0284413"/>
<keyword evidence="2" id="KW-1185">Reference proteome</keyword>
<evidence type="ECO:0000313" key="1">
    <source>
        <dbReference type="EMBL" id="EAL65255.1"/>
    </source>
</evidence>
<dbReference type="OMA" id="MKMENSH"/>
<sequence length="160" mass="18633">MKIFNFLDKSENQFKNTIENNTIVKSIGFDINQINATVNSMVNKGSNHVLLVKWDIEGIKIRLDENDQKRNSIETLRASVTNFISTHSGKDVGESGESVYSFHSHKDMMDCLLRLKREYGWLCFSDRAEHGIRHPVVHWVGIMKMENSHEIFDMTDFNYY</sequence>
<reference evidence="1 2" key="1">
    <citation type="journal article" date="2005" name="Nature">
        <title>The genome of the social amoeba Dictyostelium discoideum.</title>
        <authorList>
            <consortium name="The Dictyostelium discoideum Sequencing Consortium"/>
            <person name="Eichinger L."/>
            <person name="Pachebat J.A."/>
            <person name="Glockner G."/>
            <person name="Rajandream M.A."/>
            <person name="Sucgang R."/>
            <person name="Berriman M."/>
            <person name="Song J."/>
            <person name="Olsen R."/>
            <person name="Szafranski K."/>
            <person name="Xu Q."/>
            <person name="Tunggal B."/>
            <person name="Kummerfeld S."/>
            <person name="Madera M."/>
            <person name="Konfortov B.A."/>
            <person name="Rivero F."/>
            <person name="Bankier A.T."/>
            <person name="Lehmann R."/>
            <person name="Hamlin N."/>
            <person name="Davies R."/>
            <person name="Gaudet P."/>
            <person name="Fey P."/>
            <person name="Pilcher K."/>
            <person name="Chen G."/>
            <person name="Saunders D."/>
            <person name="Sodergren E."/>
            <person name="Davis P."/>
            <person name="Kerhornou A."/>
            <person name="Nie X."/>
            <person name="Hall N."/>
            <person name="Anjard C."/>
            <person name="Hemphill L."/>
            <person name="Bason N."/>
            <person name="Farbrother P."/>
            <person name="Desany B."/>
            <person name="Just E."/>
            <person name="Morio T."/>
            <person name="Rost R."/>
            <person name="Churcher C."/>
            <person name="Cooper J."/>
            <person name="Haydock S."/>
            <person name="van Driessche N."/>
            <person name="Cronin A."/>
            <person name="Goodhead I."/>
            <person name="Muzny D."/>
            <person name="Mourier T."/>
            <person name="Pain A."/>
            <person name="Lu M."/>
            <person name="Harper D."/>
            <person name="Lindsay R."/>
            <person name="Hauser H."/>
            <person name="James K."/>
            <person name="Quiles M."/>
            <person name="Madan Babu M."/>
            <person name="Saito T."/>
            <person name="Buchrieser C."/>
            <person name="Wardroper A."/>
            <person name="Felder M."/>
            <person name="Thangavelu M."/>
            <person name="Johnson D."/>
            <person name="Knights A."/>
            <person name="Loulseged H."/>
            <person name="Mungall K."/>
            <person name="Oliver K."/>
            <person name="Price C."/>
            <person name="Quail M.A."/>
            <person name="Urushihara H."/>
            <person name="Hernandez J."/>
            <person name="Rabbinowitsch E."/>
            <person name="Steffen D."/>
            <person name="Sanders M."/>
            <person name="Ma J."/>
            <person name="Kohara Y."/>
            <person name="Sharp S."/>
            <person name="Simmonds M."/>
            <person name="Spiegler S."/>
            <person name="Tivey A."/>
            <person name="Sugano S."/>
            <person name="White B."/>
            <person name="Walker D."/>
            <person name="Woodward J."/>
            <person name="Winckler T."/>
            <person name="Tanaka Y."/>
            <person name="Shaulsky G."/>
            <person name="Schleicher M."/>
            <person name="Weinstock G."/>
            <person name="Rosenthal A."/>
            <person name="Cox E.C."/>
            <person name="Chisholm R.L."/>
            <person name="Gibbs R."/>
            <person name="Loomis W.F."/>
            <person name="Platzer M."/>
            <person name="Kay R.R."/>
            <person name="Williams J."/>
            <person name="Dear P.H."/>
            <person name="Noegel A.A."/>
            <person name="Barrell B."/>
            <person name="Kuspa A."/>
        </authorList>
    </citation>
    <scope>NUCLEOTIDE SEQUENCE [LARGE SCALE GENOMIC DNA]</scope>
    <source>
        <strain evidence="1 2">AX4</strain>
    </source>
</reference>
<dbReference type="AlphaFoldDB" id="Q54PN8"/>
<organism evidence="1 2">
    <name type="scientific">Dictyostelium discoideum</name>
    <name type="common">Social amoeba</name>
    <dbReference type="NCBI Taxonomy" id="44689"/>
    <lineage>
        <taxon>Eukaryota</taxon>
        <taxon>Amoebozoa</taxon>
        <taxon>Evosea</taxon>
        <taxon>Eumycetozoa</taxon>
        <taxon>Dictyostelia</taxon>
        <taxon>Dictyosteliales</taxon>
        <taxon>Dictyosteliaceae</taxon>
        <taxon>Dictyostelium</taxon>
    </lineage>
</organism>
<dbReference type="RefSeq" id="XP_638616.1">
    <property type="nucleotide sequence ID" value="XM_633524.1"/>
</dbReference>
<dbReference type="FunCoup" id="Q54PN8">
    <property type="interactions" value="877"/>
</dbReference>
<dbReference type="VEuPathDB" id="AmoebaDB:DDB_G0284413"/>
<evidence type="ECO:0000313" key="2">
    <source>
        <dbReference type="Proteomes" id="UP000002195"/>
    </source>
</evidence>
<comment type="caution">
    <text evidence="1">The sequence shown here is derived from an EMBL/GenBank/DDBJ whole genome shotgun (WGS) entry which is preliminary data.</text>
</comment>
<dbReference type="HOGENOM" id="CLU_1655430_0_0_1"/>
<dbReference type="eggNOG" id="ENOG502RIBM">
    <property type="taxonomic scope" value="Eukaryota"/>
</dbReference>
<dbReference type="GeneID" id="8624587"/>
<accession>Q54PN8</accession>
<proteinExistence type="predicted"/>
<protein>
    <submittedName>
        <fullName evidence="1">Uncharacterized protein</fullName>
    </submittedName>
</protein>
<dbReference type="EMBL" id="AAFI02000064">
    <property type="protein sequence ID" value="EAL65255.1"/>
    <property type="molecule type" value="Genomic_DNA"/>
</dbReference>
<dbReference type="KEGG" id="ddi:DDB_G0284413"/>
<dbReference type="InParanoid" id="Q54PN8"/>
<gene>
    <name evidence="1" type="ORF">DDB_G0284413</name>
</gene>
<dbReference type="Proteomes" id="UP000002195">
    <property type="component" value="Unassembled WGS sequence"/>
</dbReference>
<name>Q54PN8_DICDI</name>
<dbReference type="PaxDb" id="44689-DDB0186001"/>